<protein>
    <submittedName>
        <fullName evidence="1">Uncharacterized protein</fullName>
    </submittedName>
</protein>
<comment type="caution">
    <text evidence="1">The sequence shown here is derived from an EMBL/GenBank/DDBJ whole genome shotgun (WGS) entry which is preliminary data.</text>
</comment>
<sequence>MVLVSLNVFAVASLLLIINSENILVVFLSVSLWGLSFGGSATLLQTALAQVLDIAIPMSATFWNLAIAVNGILLDTLGAQSIPWIIIKFLLQTAVYTRISDYLPLVE</sequence>
<dbReference type="OrthoDB" id="2810795at2"/>
<gene>
    <name evidence="1" type="ORF">E6W99_25300</name>
</gene>
<dbReference type="RefSeq" id="WP_136359051.1">
    <property type="nucleotide sequence ID" value="NZ_CP046266.1"/>
</dbReference>
<proteinExistence type="predicted"/>
<evidence type="ECO:0000313" key="1">
    <source>
        <dbReference type="EMBL" id="THF74439.1"/>
    </source>
</evidence>
<accession>A0A4V3WE13</accession>
<dbReference type="EMBL" id="SSNT01000037">
    <property type="protein sequence ID" value="THF74439.1"/>
    <property type="molecule type" value="Genomic_DNA"/>
</dbReference>
<dbReference type="AlphaFoldDB" id="A0A4V3WE13"/>
<evidence type="ECO:0000313" key="2">
    <source>
        <dbReference type="Proteomes" id="UP000310334"/>
    </source>
</evidence>
<organism evidence="1 2">
    <name type="scientific">Metabacillus sediminilitoris</name>
    <dbReference type="NCBI Taxonomy" id="2567941"/>
    <lineage>
        <taxon>Bacteria</taxon>
        <taxon>Bacillati</taxon>
        <taxon>Bacillota</taxon>
        <taxon>Bacilli</taxon>
        <taxon>Bacillales</taxon>
        <taxon>Bacillaceae</taxon>
        <taxon>Metabacillus</taxon>
    </lineage>
</organism>
<keyword evidence="2" id="KW-1185">Reference proteome</keyword>
<dbReference type="Proteomes" id="UP000310334">
    <property type="component" value="Unassembled WGS sequence"/>
</dbReference>
<name>A0A4V3WE13_9BACI</name>
<reference evidence="1 2" key="1">
    <citation type="submission" date="2019-04" db="EMBL/GenBank/DDBJ databases">
        <title>Bacillus sediminilitoris sp. nov., isolated from a tidal flat sediment on the East China Sea.</title>
        <authorList>
            <person name="Wei Y."/>
            <person name="Mao H."/>
            <person name="Fang J."/>
        </authorList>
    </citation>
    <scope>NUCLEOTIDE SEQUENCE [LARGE SCALE GENOMIC DNA]</scope>
    <source>
        <strain evidence="1 2">DSL-17</strain>
    </source>
</reference>